<accession>L0EWW0</accession>
<reference evidence="4 5" key="1">
    <citation type="journal article" date="2012" name="Stand. Genomic Sci.">
        <title>Complete genome sequence of Liberibacter crescens BT-1.</title>
        <authorList>
            <person name="Leonard M.T."/>
            <person name="Fagen J.R."/>
            <person name="Davis-Richardson A.G."/>
            <person name="Davis M.J."/>
            <person name="Triplett E.W."/>
        </authorList>
    </citation>
    <scope>NUCLEOTIDE SEQUENCE [LARGE SCALE GENOMIC DNA]</scope>
    <source>
        <strain evidence="4 5">BT-1</strain>
    </source>
</reference>
<dbReference type="PANTHER" id="PTHR43969">
    <property type="entry name" value="GLUTATHIONE S TRANSFERASE D10, ISOFORM A-RELATED"/>
    <property type="match status" value="1"/>
</dbReference>
<dbReference type="Gene3D" id="1.20.1050.10">
    <property type="match status" value="1"/>
</dbReference>
<evidence type="ECO:0000259" key="2">
    <source>
        <dbReference type="PROSITE" id="PS50404"/>
    </source>
</evidence>
<evidence type="ECO:0000313" key="4">
    <source>
        <dbReference type="EMBL" id="AGA65138.1"/>
    </source>
</evidence>
<dbReference type="PATRIC" id="fig|1215343.11.peg.1180"/>
<dbReference type="SUPFAM" id="SSF52833">
    <property type="entry name" value="Thioredoxin-like"/>
    <property type="match status" value="1"/>
</dbReference>
<dbReference type="PANTHER" id="PTHR43969:SF9">
    <property type="entry name" value="GLUTATHIONE S TRANSFERASE D10, ISOFORM A-RELATED"/>
    <property type="match status" value="1"/>
</dbReference>
<dbReference type="InterPro" id="IPR004046">
    <property type="entry name" value="GST_C"/>
</dbReference>
<proteinExistence type="predicted"/>
<dbReference type="PROSITE" id="PS50405">
    <property type="entry name" value="GST_CTER"/>
    <property type="match status" value="1"/>
</dbReference>
<dbReference type="InterPro" id="IPR010987">
    <property type="entry name" value="Glutathione-S-Trfase_C-like"/>
</dbReference>
<dbReference type="CDD" id="cd00299">
    <property type="entry name" value="GST_C_family"/>
    <property type="match status" value="1"/>
</dbReference>
<dbReference type="RefSeq" id="WP_015273563.1">
    <property type="nucleotide sequence ID" value="NC_019907.1"/>
</dbReference>
<dbReference type="Proteomes" id="UP000010799">
    <property type="component" value="Chromosome"/>
</dbReference>
<dbReference type="Pfam" id="PF13417">
    <property type="entry name" value="GST_N_3"/>
    <property type="match status" value="1"/>
</dbReference>
<dbReference type="HOGENOM" id="CLU_011226_5_3_5"/>
<name>L0EWW0_LIBCB</name>
<evidence type="ECO:0000256" key="1">
    <source>
        <dbReference type="ARBA" id="ARBA00011738"/>
    </source>
</evidence>
<dbReference type="STRING" id="1215343.B488_11460"/>
<dbReference type="CDD" id="cd00570">
    <property type="entry name" value="GST_N_family"/>
    <property type="match status" value="1"/>
</dbReference>
<dbReference type="SFLD" id="SFLDS00019">
    <property type="entry name" value="Glutathione_Transferase_(cytos"/>
    <property type="match status" value="1"/>
</dbReference>
<dbReference type="InterPro" id="IPR036282">
    <property type="entry name" value="Glutathione-S-Trfase_C_sf"/>
</dbReference>
<dbReference type="Gene3D" id="3.40.30.10">
    <property type="entry name" value="Glutaredoxin"/>
    <property type="match status" value="1"/>
</dbReference>
<dbReference type="GO" id="GO:0006749">
    <property type="term" value="P:glutathione metabolic process"/>
    <property type="evidence" value="ECO:0007669"/>
    <property type="project" value="TreeGrafter"/>
</dbReference>
<organism evidence="4 5">
    <name type="scientific">Liberibacter crescens (strain BT-1)</name>
    <dbReference type="NCBI Taxonomy" id="1215343"/>
    <lineage>
        <taxon>Bacteria</taxon>
        <taxon>Pseudomonadati</taxon>
        <taxon>Pseudomonadota</taxon>
        <taxon>Alphaproteobacteria</taxon>
        <taxon>Hyphomicrobiales</taxon>
        <taxon>Rhizobiaceae</taxon>
        <taxon>Liberibacter</taxon>
    </lineage>
</organism>
<keyword evidence="4" id="KW-0808">Transferase</keyword>
<dbReference type="PROSITE" id="PS50404">
    <property type="entry name" value="GST_NTER"/>
    <property type="match status" value="1"/>
</dbReference>
<dbReference type="InterPro" id="IPR040079">
    <property type="entry name" value="Glutathione_S-Trfase"/>
</dbReference>
<evidence type="ECO:0000313" key="5">
    <source>
        <dbReference type="Proteomes" id="UP000010799"/>
    </source>
</evidence>
<feature type="domain" description="GST N-terminal" evidence="2">
    <location>
        <begin position="1"/>
        <end position="79"/>
    </location>
</feature>
<comment type="subunit">
    <text evidence="1">Homodimer.</text>
</comment>
<dbReference type="GO" id="GO:0004364">
    <property type="term" value="F:glutathione transferase activity"/>
    <property type="evidence" value="ECO:0007669"/>
    <property type="project" value="TreeGrafter"/>
</dbReference>
<dbReference type="eggNOG" id="COG0625">
    <property type="taxonomic scope" value="Bacteria"/>
</dbReference>
<dbReference type="AlphaFoldDB" id="L0EWW0"/>
<dbReference type="Pfam" id="PF14497">
    <property type="entry name" value="GST_C_3"/>
    <property type="match status" value="1"/>
</dbReference>
<dbReference type="EMBL" id="CP003789">
    <property type="protein sequence ID" value="AGA65138.1"/>
    <property type="molecule type" value="Genomic_DNA"/>
</dbReference>
<feature type="domain" description="GST C-terminal" evidence="3">
    <location>
        <begin position="88"/>
        <end position="222"/>
    </location>
</feature>
<dbReference type="InterPro" id="IPR004045">
    <property type="entry name" value="Glutathione_S-Trfase_N"/>
</dbReference>
<keyword evidence="5" id="KW-1185">Reference proteome</keyword>
<evidence type="ECO:0000259" key="3">
    <source>
        <dbReference type="PROSITE" id="PS50405"/>
    </source>
</evidence>
<dbReference type="KEGG" id="lcc:B488_11460"/>
<dbReference type="SUPFAM" id="SSF47616">
    <property type="entry name" value="GST C-terminal domain-like"/>
    <property type="match status" value="1"/>
</dbReference>
<dbReference type="InterPro" id="IPR036249">
    <property type="entry name" value="Thioredoxin-like_sf"/>
</dbReference>
<gene>
    <name evidence="4" type="ordered locus">B488_11460</name>
</gene>
<sequence>MPTLYHHIMSSSSRFIRLILNEYDYETEMIEEFPWEKRHDFLVLNPAGTLPVYVDDSMRALCGATVISEYIDETQGVLKRNRRLLAEDPFQRAEIRRLTEWFLQKMENDVTRPLVRERVYKLQMTRDQGGGAPDSKVLRTARNNIRQHMKYISWLSSSRTWLAGLRLSYADLAAGASISVLDYLGEINWLDSPESKDWYQRLKSRPSFRPLLSERIRGLAPVSHYTDLDF</sequence>
<protein>
    <submittedName>
        <fullName evidence="4">Glutathione S-transferase family protein</fullName>
    </submittedName>
</protein>